<evidence type="ECO:0000313" key="2">
    <source>
        <dbReference type="Proteomes" id="UP000195412"/>
    </source>
</evidence>
<protein>
    <submittedName>
        <fullName evidence="1">Uncharacterized protein</fullName>
    </submittedName>
</protein>
<dbReference type="InterPro" id="IPR008949">
    <property type="entry name" value="Isoprenoid_synthase_dom_sf"/>
</dbReference>
<reference evidence="2" key="1">
    <citation type="submission" date="2017-05" db="EMBL/GenBank/DDBJ databases">
        <authorList>
            <person name="Papadimitriou K."/>
        </authorList>
    </citation>
    <scope>NUCLEOTIDE SEQUENCE [LARGE SCALE GENOMIC DNA]</scope>
    <source>
        <strain evidence="2">ACA-DC 3411</strain>
    </source>
</reference>
<accession>A0A1Y6JZV3</accession>
<dbReference type="EMBL" id="LT854705">
    <property type="protein sequence ID" value="SMS15340.1"/>
    <property type="molecule type" value="Genomic_DNA"/>
</dbReference>
<name>A0A1Y6JZV3_9LACO</name>
<dbReference type="Proteomes" id="UP000195412">
    <property type="component" value="Chromosome I"/>
</dbReference>
<proteinExistence type="predicted"/>
<evidence type="ECO:0000313" key="1">
    <source>
        <dbReference type="EMBL" id="SMS15340.1"/>
    </source>
</evidence>
<dbReference type="AlphaFoldDB" id="A0A1Y6JZV3"/>
<dbReference type="Gene3D" id="1.10.600.10">
    <property type="entry name" value="Farnesyl Diphosphate Synthase"/>
    <property type="match status" value="1"/>
</dbReference>
<organism evidence="1 2">
    <name type="scientific">Levilactobacillus zymae</name>
    <dbReference type="NCBI Taxonomy" id="267363"/>
    <lineage>
        <taxon>Bacteria</taxon>
        <taxon>Bacillati</taxon>
        <taxon>Bacillota</taxon>
        <taxon>Bacilli</taxon>
        <taxon>Lactobacillales</taxon>
        <taxon>Lactobacillaceae</taxon>
        <taxon>Levilactobacillus</taxon>
    </lineage>
</organism>
<dbReference type="KEGG" id="lzy:LZ3411_2290"/>
<sequence>MLLDYDVALEDDFQQFIKQMPAPVRALLDSADPVARHQRQAVYTLFGIPGQPATMTPLVEALAMVSTLDTPSFAPTPTINDLALSKAHAYASQYLLQQFIRTVSHTTMLPSANRHELLTAAQSLPLANLNRLRLNFNQRERIVDFLKDTKDRPAKLTSLSGYLAACLAGPDPAICGLARAIGESVGIVLTILTDVQVTQQIADFRERLLMGNYPLPLLFGFENDPGYFYDFFHQAHKPTADQFVATQQRVLMIGVAPALTMATELVDQARLDSQQLPTDLQKRVEQALTRLAAATAQPQ</sequence>
<gene>
    <name evidence="1" type="ORF">LZ3411_2290</name>
</gene>
<dbReference type="RefSeq" id="WP_087742606.1">
    <property type="nucleotide sequence ID" value="NZ_LT854705.1"/>
</dbReference>